<dbReference type="Gene3D" id="3.30.9.10">
    <property type="entry name" value="D-Amino Acid Oxidase, subunit A, domain 2"/>
    <property type="match status" value="1"/>
</dbReference>
<dbReference type="Proteomes" id="UP001429745">
    <property type="component" value="Unassembled WGS sequence"/>
</dbReference>
<dbReference type="Pfam" id="PF01266">
    <property type="entry name" value="DAO"/>
    <property type="match status" value="1"/>
</dbReference>
<evidence type="ECO:0000259" key="1">
    <source>
        <dbReference type="Pfam" id="PF01266"/>
    </source>
</evidence>
<dbReference type="PANTHER" id="PTHR13847">
    <property type="entry name" value="SARCOSINE DEHYDROGENASE-RELATED"/>
    <property type="match status" value="1"/>
</dbReference>
<evidence type="ECO:0000313" key="2">
    <source>
        <dbReference type="EMBL" id="NLP82946.1"/>
    </source>
</evidence>
<accession>A0ABX1K7E9</accession>
<evidence type="ECO:0000313" key="3">
    <source>
        <dbReference type="Proteomes" id="UP001429745"/>
    </source>
</evidence>
<feature type="domain" description="FAD dependent oxidoreductase" evidence="1">
    <location>
        <begin position="30"/>
        <end position="391"/>
    </location>
</feature>
<dbReference type="EMBL" id="JABACI010000001">
    <property type="protein sequence ID" value="NLP82946.1"/>
    <property type="molecule type" value="Genomic_DNA"/>
</dbReference>
<organism evidence="2 3">
    <name type="scientific">Microbacterium salsuginis</name>
    <dbReference type="NCBI Taxonomy" id="2722803"/>
    <lineage>
        <taxon>Bacteria</taxon>
        <taxon>Bacillati</taxon>
        <taxon>Actinomycetota</taxon>
        <taxon>Actinomycetes</taxon>
        <taxon>Micrococcales</taxon>
        <taxon>Microbacteriaceae</taxon>
        <taxon>Microbacterium</taxon>
    </lineage>
</organism>
<keyword evidence="3" id="KW-1185">Reference proteome</keyword>
<dbReference type="InterPro" id="IPR006076">
    <property type="entry name" value="FAD-dep_OxRdtase"/>
</dbReference>
<dbReference type="SUPFAM" id="SSF51905">
    <property type="entry name" value="FAD/NAD(P)-binding domain"/>
    <property type="match status" value="1"/>
</dbReference>
<reference evidence="2 3" key="1">
    <citation type="submission" date="2020-04" db="EMBL/GenBank/DDBJ databases">
        <title>CFH 90308 Microbacterium sp.</title>
        <authorList>
            <person name="Nie G."/>
            <person name="Ming H."/>
            <person name="Xia T."/>
        </authorList>
    </citation>
    <scope>NUCLEOTIDE SEQUENCE [LARGE SCALE GENOMIC DNA]</scope>
    <source>
        <strain evidence="2 3">CFH 90308</strain>
    </source>
</reference>
<name>A0ABX1K7E9_9MICO</name>
<sequence>MPNGDVSWWWRDLGGTPAPRPPLAGDLDADVAIVGAGYTGLWTAYYLKRAQPDLRVVMLEQRFAGFGASGRNGGWLTNTVTGGRERYAESHGRDAAIAQQRALNDTVDEVVAVASREGIDADIVKGGEFGVARSPAQLARLQAAVTAEQSWPHTDVELLDARATASRIRIDGALGGTWHPHCARVHPAKLVRGLTAAVERLGVRILEQTRVREIAPGRAVTDRGTVRATHVLRATEGFTADLAGQHRTWLPMNSSMIVTEPLPRAFWDGVGWDGGETLGDFAHVYMYAQRTADDRIAFGGRGVPYRYGSRVDTDGSTQQRTVESLAGLLRDFFPDAAGVPVAHAWAGVLGVPRDWAATVGHDRGTGLGWAGGYVGTGVTATNLAGRTLADLVLGRDTELVRLPWVGHRARRWEPEPLRWIAVNAIYTAYRMADRAEASGASSRTAWPAHVADVVAGRH</sequence>
<protein>
    <submittedName>
        <fullName evidence="2">FAD-dependent oxidoreductase</fullName>
    </submittedName>
</protein>
<dbReference type="PANTHER" id="PTHR13847:SF285">
    <property type="entry name" value="FAD DEPENDENT OXIDOREDUCTASE DOMAIN-CONTAINING PROTEIN"/>
    <property type="match status" value="1"/>
</dbReference>
<proteinExistence type="predicted"/>
<dbReference type="InterPro" id="IPR036188">
    <property type="entry name" value="FAD/NAD-bd_sf"/>
</dbReference>
<dbReference type="Gene3D" id="3.50.50.60">
    <property type="entry name" value="FAD/NAD(P)-binding domain"/>
    <property type="match status" value="1"/>
</dbReference>
<comment type="caution">
    <text evidence="2">The sequence shown here is derived from an EMBL/GenBank/DDBJ whole genome shotgun (WGS) entry which is preliminary data.</text>
</comment>
<gene>
    <name evidence="2" type="ORF">HF576_03725</name>
</gene>